<keyword evidence="5" id="KW-0804">Transcription</keyword>
<evidence type="ECO:0000256" key="3">
    <source>
        <dbReference type="ARBA" id="ARBA00023015"/>
    </source>
</evidence>
<keyword evidence="3" id="KW-0805">Transcription regulation</keyword>
<comment type="subcellular location">
    <subcellularLocation>
        <location evidence="1">Nucleus</location>
    </subcellularLocation>
</comment>
<protein>
    <submittedName>
        <fullName evidence="9">WRKY transcription factor 2 isoform X1</fullName>
    </submittedName>
</protein>
<dbReference type="PANTHER" id="PTHR31221">
    <property type="entry name" value="WRKY TRANSCRIPTION FACTOR PROTEIN 1-RELATED"/>
    <property type="match status" value="1"/>
</dbReference>
<dbReference type="InterPro" id="IPR036576">
    <property type="entry name" value="WRKY_dom_sf"/>
</dbReference>
<organism evidence="9 10">
    <name type="scientific">Tripterygium wilfordii</name>
    <name type="common">Thunder God vine</name>
    <dbReference type="NCBI Taxonomy" id="458696"/>
    <lineage>
        <taxon>Eukaryota</taxon>
        <taxon>Viridiplantae</taxon>
        <taxon>Streptophyta</taxon>
        <taxon>Embryophyta</taxon>
        <taxon>Tracheophyta</taxon>
        <taxon>Spermatophyta</taxon>
        <taxon>Magnoliopsida</taxon>
        <taxon>eudicotyledons</taxon>
        <taxon>Gunneridae</taxon>
        <taxon>Pentapetalae</taxon>
        <taxon>rosids</taxon>
        <taxon>fabids</taxon>
        <taxon>Celastrales</taxon>
        <taxon>Celastraceae</taxon>
        <taxon>Tripterygium</taxon>
    </lineage>
</organism>
<dbReference type="Gene3D" id="2.20.25.80">
    <property type="entry name" value="WRKY domain"/>
    <property type="match status" value="2"/>
</dbReference>
<feature type="compositionally biased region" description="Basic and acidic residues" evidence="7">
    <location>
        <begin position="43"/>
        <end position="53"/>
    </location>
</feature>
<reference evidence="9 10" key="1">
    <citation type="journal article" date="2020" name="Nat. Commun.">
        <title>Genome of Tripterygium wilfordii and identification of cytochrome P450 involved in triptolide biosynthesis.</title>
        <authorList>
            <person name="Tu L."/>
            <person name="Su P."/>
            <person name="Zhang Z."/>
            <person name="Gao L."/>
            <person name="Wang J."/>
            <person name="Hu T."/>
            <person name="Zhou J."/>
            <person name="Zhang Y."/>
            <person name="Zhao Y."/>
            <person name="Liu Y."/>
            <person name="Song Y."/>
            <person name="Tong Y."/>
            <person name="Lu Y."/>
            <person name="Yang J."/>
            <person name="Xu C."/>
            <person name="Jia M."/>
            <person name="Peters R.J."/>
            <person name="Huang L."/>
            <person name="Gao W."/>
        </authorList>
    </citation>
    <scope>NUCLEOTIDE SEQUENCE [LARGE SCALE GENOMIC DNA]</scope>
    <source>
        <strain evidence="10">cv. XIE 37</strain>
        <tissue evidence="9">Leaf</tissue>
    </source>
</reference>
<keyword evidence="2" id="KW-0677">Repeat</keyword>
<evidence type="ECO:0000256" key="7">
    <source>
        <dbReference type="SAM" id="MobiDB-lite"/>
    </source>
</evidence>
<dbReference type="InParanoid" id="A0A7J7C8J9"/>
<feature type="compositionally biased region" description="Polar residues" evidence="7">
    <location>
        <begin position="446"/>
        <end position="455"/>
    </location>
</feature>
<keyword evidence="6" id="KW-0539">Nucleus</keyword>
<dbReference type="InterPro" id="IPR003657">
    <property type="entry name" value="WRKY_dom"/>
</dbReference>
<dbReference type="GO" id="GO:0003700">
    <property type="term" value="F:DNA-binding transcription factor activity"/>
    <property type="evidence" value="ECO:0007669"/>
    <property type="project" value="InterPro"/>
</dbReference>
<evidence type="ECO:0000259" key="8">
    <source>
        <dbReference type="PROSITE" id="PS50811"/>
    </source>
</evidence>
<evidence type="ECO:0000256" key="1">
    <source>
        <dbReference type="ARBA" id="ARBA00004123"/>
    </source>
</evidence>
<dbReference type="PROSITE" id="PS50811">
    <property type="entry name" value="WRKY"/>
    <property type="match status" value="2"/>
</dbReference>
<feature type="compositionally biased region" description="Polar residues" evidence="7">
    <location>
        <begin position="385"/>
        <end position="409"/>
    </location>
</feature>
<dbReference type="Pfam" id="PF03106">
    <property type="entry name" value="WRKY"/>
    <property type="match status" value="2"/>
</dbReference>
<dbReference type="FunFam" id="2.20.25.80:FF:000006">
    <property type="entry name" value="WRKY transcription factor"/>
    <property type="match status" value="1"/>
</dbReference>
<comment type="caution">
    <text evidence="9">The sequence shown here is derived from an EMBL/GenBank/DDBJ whole genome shotgun (WGS) entry which is preliminary data.</text>
</comment>
<dbReference type="PANTHER" id="PTHR31221:SF318">
    <property type="entry name" value="WRKY TRANSCRIPTION FACTOR 2-RELATED"/>
    <property type="match status" value="1"/>
</dbReference>
<dbReference type="EMBL" id="JAAARO010000019">
    <property type="protein sequence ID" value="KAF5730420.1"/>
    <property type="molecule type" value="Genomic_DNA"/>
</dbReference>
<evidence type="ECO:0000313" key="10">
    <source>
        <dbReference type="Proteomes" id="UP000593562"/>
    </source>
</evidence>
<dbReference type="FunFam" id="2.20.25.80:FF:000001">
    <property type="entry name" value="WRKY transcription factor 33"/>
    <property type="match status" value="1"/>
</dbReference>
<evidence type="ECO:0000256" key="4">
    <source>
        <dbReference type="ARBA" id="ARBA00023125"/>
    </source>
</evidence>
<feature type="compositionally biased region" description="Basic and acidic residues" evidence="7">
    <location>
        <begin position="263"/>
        <end position="280"/>
    </location>
</feature>
<accession>A0A7J7C8J9</accession>
<gene>
    <name evidence="9" type="ORF">HS088_TW19G00009</name>
</gene>
<evidence type="ECO:0000256" key="2">
    <source>
        <dbReference type="ARBA" id="ARBA00022737"/>
    </source>
</evidence>
<evidence type="ECO:0000256" key="5">
    <source>
        <dbReference type="ARBA" id="ARBA00023163"/>
    </source>
</evidence>
<feature type="region of interest" description="Disordered" evidence="7">
    <location>
        <begin position="368"/>
        <end position="501"/>
    </location>
</feature>
<keyword evidence="4" id="KW-0238">DNA-binding</keyword>
<evidence type="ECO:0000313" key="9">
    <source>
        <dbReference type="EMBL" id="KAF5730420.1"/>
    </source>
</evidence>
<dbReference type="SMART" id="SM00774">
    <property type="entry name" value="WRKY"/>
    <property type="match status" value="2"/>
</dbReference>
<dbReference type="AlphaFoldDB" id="A0A7J7C8J9"/>
<dbReference type="FunCoup" id="A0A7J7C8J9">
    <property type="interactions" value="550"/>
</dbReference>
<feature type="domain" description="WRKY" evidence="8">
    <location>
        <begin position="319"/>
        <end position="377"/>
    </location>
</feature>
<feature type="domain" description="WRKY" evidence="8">
    <location>
        <begin position="529"/>
        <end position="594"/>
    </location>
</feature>
<dbReference type="SUPFAM" id="SSF118290">
    <property type="entry name" value="WRKY DNA-binding domain"/>
    <property type="match status" value="2"/>
</dbReference>
<keyword evidence="10" id="KW-1185">Reference proteome</keyword>
<dbReference type="GO" id="GO:0043565">
    <property type="term" value="F:sequence-specific DNA binding"/>
    <property type="evidence" value="ECO:0007669"/>
    <property type="project" value="InterPro"/>
</dbReference>
<proteinExistence type="predicted"/>
<name>A0A7J7C8J9_TRIWF</name>
<evidence type="ECO:0000256" key="6">
    <source>
        <dbReference type="ARBA" id="ARBA00023242"/>
    </source>
</evidence>
<dbReference type="InterPro" id="IPR044810">
    <property type="entry name" value="WRKY_plant"/>
</dbReference>
<dbReference type="OrthoDB" id="1923003at2759"/>
<dbReference type="GO" id="GO:0005634">
    <property type="term" value="C:nucleus"/>
    <property type="evidence" value="ECO:0007669"/>
    <property type="project" value="UniProtKB-SubCell"/>
</dbReference>
<feature type="region of interest" description="Disordered" evidence="7">
    <location>
        <begin position="243"/>
        <end position="326"/>
    </location>
</feature>
<dbReference type="Proteomes" id="UP000593562">
    <property type="component" value="Unassembled WGS sequence"/>
</dbReference>
<feature type="region of interest" description="Disordered" evidence="7">
    <location>
        <begin position="36"/>
        <end position="66"/>
    </location>
</feature>
<sequence>MTGIDDSVAMIGDWVPPSPSPRAFFSAVLGDDISSRSILESPEENKSERHFMGSREQMTLGNPDNKDATLSYDQITQLGSLSEQKSCLRGGLVERMAARAGFNAPRLNTENIRSTDLSLDVEIRSPYLTIPPGLSPTTLLDSPVFLSNSLAQPSPTTGKFPFTTNGNNRSSIMIPEAADKSEDNFFEDMNTSSFAFKPPAESGSSFFFASMNKVPPAALRQQFPSIDVSVHSANSLQYHAGPAKVQSQNGNNVHLPADLSKLSSEKDNRGNTLTTDRRVFDNVGSSVEHSQPLDEQQDEGDQRASGDSVLASNGGAPSEDGYNWRKYGQKQVKGSEYPRSYYKCTHPNCQVKKKVERSHEGHIMEIIYKGSHNHPKPPPNRRSAIGSSNPLTDLQPEAHNQSGPQSNADNDPVWASTLRGTIGGTPDWRQDNVEVTSASIGPEFGNPSTSLQAKNGNHFESGDAVDTSSSFSNDEDEDDRGTHGSVSLGYDGEGDESESKRRKIETYATEMSGPSRAIREPRVVVQTTSEVDILDDGYRWRKYGQKVVKGNPNPRSYYKCTNAGCTVRKHVERASHDLKSVITTYEGKHNHDVPAARNSSHVNSGNSNSVAAQAVSVQGHVQRPEPSQVHNMTMFEKPASLGSFSIPNRPQMGTSHGFSFAMNQPGLANLGMAGLGPGQSKLPLLPVHSYMAPQHQVSDMGFMLPKGEPKVEPVLDPGMNLSTTPALYQQLMSRLPLGPHM</sequence>